<dbReference type="AlphaFoldDB" id="A0A139LB22"/>
<feature type="region of interest" description="Disordered" evidence="9">
    <location>
        <begin position="1"/>
        <end position="20"/>
    </location>
</feature>
<organism evidence="11">
    <name type="scientific">Bacteroides intestinalis</name>
    <dbReference type="NCBI Taxonomy" id="329854"/>
    <lineage>
        <taxon>Bacteria</taxon>
        <taxon>Pseudomonadati</taxon>
        <taxon>Bacteroidota</taxon>
        <taxon>Bacteroidia</taxon>
        <taxon>Bacteroidales</taxon>
        <taxon>Bacteroidaceae</taxon>
        <taxon>Bacteroides</taxon>
    </lineage>
</organism>
<evidence type="ECO:0000256" key="5">
    <source>
        <dbReference type="ARBA" id="ARBA00022793"/>
    </source>
</evidence>
<dbReference type="InterPro" id="IPR013785">
    <property type="entry name" value="Aldolase_TIM"/>
</dbReference>
<dbReference type="Gene3D" id="3.20.20.70">
    <property type="entry name" value="Aldolase class I"/>
    <property type="match status" value="1"/>
</dbReference>
<dbReference type="EC" id="4.1.1.48" evidence="3"/>
<evidence type="ECO:0000256" key="8">
    <source>
        <dbReference type="ARBA" id="ARBA00023239"/>
    </source>
</evidence>
<evidence type="ECO:0000256" key="9">
    <source>
        <dbReference type="SAM" id="MobiDB-lite"/>
    </source>
</evidence>
<reference evidence="11 12" key="1">
    <citation type="submission" date="2016-02" db="EMBL/GenBank/DDBJ databases">
        <authorList>
            <person name="Wen L."/>
            <person name="He K."/>
            <person name="Yang H."/>
        </authorList>
    </citation>
    <scope>NUCLEOTIDE SEQUENCE [LARGE SCALE GENOMIC DNA]</scope>
    <source>
        <strain evidence="11 12">KLE1704</strain>
    </source>
</reference>
<dbReference type="PATRIC" id="fig|329854.7.peg.2957"/>
<dbReference type="GO" id="GO:0000162">
    <property type="term" value="P:L-tryptophan biosynthetic process"/>
    <property type="evidence" value="ECO:0007669"/>
    <property type="project" value="UniProtKB-UniPathway"/>
</dbReference>
<evidence type="ECO:0000256" key="1">
    <source>
        <dbReference type="ARBA" id="ARBA00001633"/>
    </source>
</evidence>
<keyword evidence="6" id="KW-0822">Tryptophan biosynthesis</keyword>
<evidence type="ECO:0000256" key="7">
    <source>
        <dbReference type="ARBA" id="ARBA00023141"/>
    </source>
</evidence>
<dbReference type="UniPathway" id="UPA00035">
    <property type="reaction ID" value="UER00043"/>
</dbReference>
<dbReference type="EMBL" id="LTDF01000098">
    <property type="protein sequence ID" value="KXT48626.1"/>
    <property type="molecule type" value="Genomic_DNA"/>
</dbReference>
<dbReference type="InterPro" id="IPR013798">
    <property type="entry name" value="Indole-3-glycerol_P_synth_dom"/>
</dbReference>
<feature type="domain" description="Indole-3-glycerol phosphate synthase" evidence="10">
    <location>
        <begin position="58"/>
        <end position="329"/>
    </location>
</feature>
<evidence type="ECO:0000256" key="2">
    <source>
        <dbReference type="ARBA" id="ARBA00004696"/>
    </source>
</evidence>
<evidence type="ECO:0000259" key="10">
    <source>
        <dbReference type="Pfam" id="PF00218"/>
    </source>
</evidence>
<dbReference type="SUPFAM" id="SSF51366">
    <property type="entry name" value="Ribulose-phoshate binding barrel"/>
    <property type="match status" value="1"/>
</dbReference>
<keyword evidence="8" id="KW-0456">Lyase</keyword>
<evidence type="ECO:0000256" key="6">
    <source>
        <dbReference type="ARBA" id="ARBA00022822"/>
    </source>
</evidence>
<dbReference type="Proteomes" id="UP000070319">
    <property type="component" value="Unassembled WGS sequence"/>
</dbReference>
<dbReference type="GO" id="GO:0004425">
    <property type="term" value="F:indole-3-glycerol-phosphate synthase activity"/>
    <property type="evidence" value="ECO:0007669"/>
    <property type="project" value="UniProtKB-EC"/>
</dbReference>
<dbReference type="Pfam" id="PF00218">
    <property type="entry name" value="IGPS"/>
    <property type="match status" value="1"/>
</dbReference>
<protein>
    <recommendedName>
        <fullName evidence="3">indole-3-glycerol-phosphate synthase</fullName>
        <ecNumber evidence="3">4.1.1.48</ecNumber>
    </recommendedName>
</protein>
<name>A0A139LB22_9BACE</name>
<keyword evidence="5" id="KW-0210">Decarboxylase</keyword>
<keyword evidence="7" id="KW-0057">Aromatic amino acid biosynthesis</keyword>
<keyword evidence="4" id="KW-0028">Amino-acid biosynthesis</keyword>
<accession>A0A139LB22</accession>
<dbReference type="PROSITE" id="PS00614">
    <property type="entry name" value="IGPS"/>
    <property type="match status" value="1"/>
</dbReference>
<proteinExistence type="predicted"/>
<dbReference type="PANTHER" id="PTHR22854">
    <property type="entry name" value="TRYPTOPHAN BIOSYNTHESIS PROTEIN"/>
    <property type="match status" value="1"/>
</dbReference>
<dbReference type="NCBIfam" id="NF001377">
    <property type="entry name" value="PRK00278.2-4"/>
    <property type="match status" value="1"/>
</dbReference>
<evidence type="ECO:0000313" key="11">
    <source>
        <dbReference type="EMBL" id="KXT48626.1"/>
    </source>
</evidence>
<evidence type="ECO:0000256" key="3">
    <source>
        <dbReference type="ARBA" id="ARBA00012362"/>
    </source>
</evidence>
<evidence type="ECO:0000256" key="4">
    <source>
        <dbReference type="ARBA" id="ARBA00022605"/>
    </source>
</evidence>
<evidence type="ECO:0000313" key="12">
    <source>
        <dbReference type="Proteomes" id="UP000070319"/>
    </source>
</evidence>
<dbReference type="GO" id="GO:0004640">
    <property type="term" value="F:phosphoribosylanthranilate isomerase activity"/>
    <property type="evidence" value="ECO:0007669"/>
    <property type="project" value="TreeGrafter"/>
</dbReference>
<sequence>MTRELVNKGTRGQGDKAFRHDGWANSLTSTAQPFPPRQLVNFSPLSSTQKTKTMKDILSEIIAHKRIEIEQQKQAVSLSQLQEQAAAMMQEAVGTGASGTTPVRSMKRALANSSSGIIAEFKRRSPSKGWIKESAQADLIPPAYETAGASALSILTDEKFFGGTLRDIRTARPLVNIPILRKDFIIDKYQLLQARIVGADAVLLIAACLTPDECHTLTMQAHELGLEVLLEVHSISELSYIYKETDMVGVNNRNLGSFVTNIENSFRIAEELKNAVAEIDFQTPPLLVSESGISHPETIRELRSAGFRGFLMGETFMRTDDPGSTLEELIHGI</sequence>
<dbReference type="PANTHER" id="PTHR22854:SF2">
    <property type="entry name" value="INDOLE-3-GLYCEROL-PHOSPHATE SYNTHASE"/>
    <property type="match status" value="1"/>
</dbReference>
<comment type="catalytic activity">
    <reaction evidence="1">
        <text>1-(2-carboxyphenylamino)-1-deoxy-D-ribulose 5-phosphate + H(+) = (1S,2R)-1-C-(indol-3-yl)glycerol 3-phosphate + CO2 + H2O</text>
        <dbReference type="Rhea" id="RHEA:23476"/>
        <dbReference type="ChEBI" id="CHEBI:15377"/>
        <dbReference type="ChEBI" id="CHEBI:15378"/>
        <dbReference type="ChEBI" id="CHEBI:16526"/>
        <dbReference type="ChEBI" id="CHEBI:58613"/>
        <dbReference type="ChEBI" id="CHEBI:58866"/>
        <dbReference type="EC" id="4.1.1.48"/>
    </reaction>
</comment>
<comment type="pathway">
    <text evidence="2">Amino-acid biosynthesis; L-tryptophan biosynthesis; L-tryptophan from chorismate: step 4/5.</text>
</comment>
<gene>
    <name evidence="11" type="ORF">HMPREF2531_02903</name>
</gene>
<dbReference type="InterPro" id="IPR011060">
    <property type="entry name" value="RibuloseP-bd_barrel"/>
</dbReference>
<dbReference type="CDD" id="cd00331">
    <property type="entry name" value="IGPS"/>
    <property type="match status" value="1"/>
</dbReference>
<comment type="caution">
    <text evidence="11">The sequence shown here is derived from an EMBL/GenBank/DDBJ whole genome shotgun (WGS) entry which is preliminary data.</text>
</comment>
<dbReference type="InterPro" id="IPR001468">
    <property type="entry name" value="Indole-3-GlycerolPSynthase_CS"/>
</dbReference>
<dbReference type="InterPro" id="IPR045186">
    <property type="entry name" value="Indole-3-glycerol_P_synth"/>
</dbReference>